<dbReference type="InterPro" id="IPR017850">
    <property type="entry name" value="Alkaline_phosphatase_core_sf"/>
</dbReference>
<proteinExistence type="predicted"/>
<dbReference type="InterPro" id="IPR000917">
    <property type="entry name" value="Sulfatase_N"/>
</dbReference>
<dbReference type="SUPFAM" id="SSF53649">
    <property type="entry name" value="Alkaline phosphatase-like"/>
    <property type="match status" value="1"/>
</dbReference>
<feature type="domain" description="Sulfatase N-terminal" evidence="2">
    <location>
        <begin position="273"/>
        <end position="538"/>
    </location>
</feature>
<dbReference type="AlphaFoldDB" id="A0A126PX26"/>
<sequence>MSLSGYLIAAFVAVFTGTATLLLLNKALRAKRGALSKTPSLKDLNWLSGVAMIQAAALWLHPSAALLTTTVFCVYGLLIWLDALLFVQYRIEVNRETIMWFFKGTKGLLKGVPHLFEVLSKFRPAILIPLFTVLVFILSVFASSWVLLLFAAIILLVCVLAVNDNRWLTSGLIATLILLTTIAWQAFTGDILPATLAGGMCVIIIGALNLYKLVVRPGSAFFTTPSLLPNILLSDEFTVDARASDERLQPFITRPSRIQQSPLFGNCQGASIIMITMESLGCYIHPYTNGVIESRLAKRFGDNRWFSHRHYSLCPNTTVSTNQMYTGGYSNNPYNKDDSAYYGSEAHYINSLREAGYTTMFLDSANTDLYDYWKLLKRIGFDHVWGTADLPSNGLTADYRLWNMVDEVANRVGNKPFFLHVINDQTHMPYEVVDTQRFNRHKGTSQKALYLNAVEEADFIIDEFLNRLSAKLDLSNTILVFTGDHGESFGEYGYSFHSNSVIPEQTQVPFMLTHPALSAKEIEHSSHFDLFPTFFDLLAIACDTPGYGQSLGLDGRPLQYFFHSATLKGNTPANFSFMQNNELYWFDRLFNQVYRFCFVKDKWVNMPVEDKAWVEAMLGKHLLQKGLIKTG</sequence>
<evidence type="ECO:0000313" key="4">
    <source>
        <dbReference type="Proteomes" id="UP000063991"/>
    </source>
</evidence>
<evidence type="ECO:0000313" key="3">
    <source>
        <dbReference type="EMBL" id="AMJ97574.1"/>
    </source>
</evidence>
<feature type="transmembrane region" description="Helical" evidence="1">
    <location>
        <begin position="6"/>
        <end position="24"/>
    </location>
</feature>
<feature type="transmembrane region" description="Helical" evidence="1">
    <location>
        <begin position="122"/>
        <end position="139"/>
    </location>
</feature>
<organism evidence="3 4">
    <name type="scientific">Alteromonas macleodii</name>
    <name type="common">Pseudoalteromonas macleodii</name>
    <dbReference type="NCBI Taxonomy" id="28108"/>
    <lineage>
        <taxon>Bacteria</taxon>
        <taxon>Pseudomonadati</taxon>
        <taxon>Pseudomonadota</taxon>
        <taxon>Gammaproteobacteria</taxon>
        <taxon>Alteromonadales</taxon>
        <taxon>Alteromonadaceae</taxon>
        <taxon>Alteromonas/Salinimonas group</taxon>
        <taxon>Alteromonas</taxon>
    </lineage>
</organism>
<feature type="transmembrane region" description="Helical" evidence="1">
    <location>
        <begin position="167"/>
        <end position="185"/>
    </location>
</feature>
<dbReference type="Gene3D" id="3.40.720.10">
    <property type="entry name" value="Alkaline Phosphatase, subunit A"/>
    <property type="match status" value="1"/>
</dbReference>
<feature type="transmembrane region" description="Helical" evidence="1">
    <location>
        <begin position="66"/>
        <end position="87"/>
    </location>
</feature>
<dbReference type="OrthoDB" id="9803751at2"/>
<keyword evidence="1" id="KW-0472">Membrane</keyword>
<keyword evidence="1" id="KW-1133">Transmembrane helix</keyword>
<reference evidence="3 4" key="1">
    <citation type="submission" date="2015-12" db="EMBL/GenBank/DDBJ databases">
        <authorList>
            <person name="Shamseldin A."/>
            <person name="Moawad H."/>
            <person name="Abd El-Rahim W.M."/>
            <person name="Sadowsky M.J."/>
        </authorList>
    </citation>
    <scope>NUCLEOTIDE SEQUENCE [LARGE SCALE GENOMIC DNA]</scope>
    <source>
        <strain evidence="3 4">D7</strain>
    </source>
</reference>
<evidence type="ECO:0000259" key="2">
    <source>
        <dbReference type="Pfam" id="PF00884"/>
    </source>
</evidence>
<feature type="transmembrane region" description="Helical" evidence="1">
    <location>
        <begin position="191"/>
        <end position="211"/>
    </location>
</feature>
<gene>
    <name evidence="3" type="ORF">AVL55_05005</name>
</gene>
<dbReference type="Pfam" id="PF00884">
    <property type="entry name" value="Sulfatase"/>
    <property type="match status" value="1"/>
</dbReference>
<dbReference type="Proteomes" id="UP000063991">
    <property type="component" value="Chromosome"/>
</dbReference>
<dbReference type="PANTHER" id="PTHR43751:SF3">
    <property type="entry name" value="SULFATASE N-TERMINAL DOMAIN-CONTAINING PROTEIN"/>
    <property type="match status" value="1"/>
</dbReference>
<dbReference type="EMBL" id="CP014323">
    <property type="protein sequence ID" value="AMJ97574.1"/>
    <property type="molecule type" value="Genomic_DNA"/>
</dbReference>
<keyword evidence="1" id="KW-0812">Transmembrane</keyword>
<protein>
    <recommendedName>
        <fullName evidence="2">Sulfatase N-terminal domain-containing protein</fullName>
    </recommendedName>
</protein>
<dbReference type="InterPro" id="IPR052701">
    <property type="entry name" value="GAG_Ulvan_Degrading_Sulfatases"/>
</dbReference>
<accession>A0A126PX26</accession>
<evidence type="ECO:0000256" key="1">
    <source>
        <dbReference type="SAM" id="Phobius"/>
    </source>
</evidence>
<dbReference type="PANTHER" id="PTHR43751">
    <property type="entry name" value="SULFATASE"/>
    <property type="match status" value="1"/>
</dbReference>
<name>A0A126PX26_ALTMA</name>
<dbReference type="RefSeq" id="WP_061094453.1">
    <property type="nucleotide sequence ID" value="NZ_CP014323.1"/>
</dbReference>